<evidence type="ECO:0000313" key="8">
    <source>
        <dbReference type="EMBL" id="EFI92167.1"/>
    </source>
</evidence>
<comment type="similarity">
    <text evidence="1">Belongs to the GST superfamily. Phi family.</text>
</comment>
<proteinExistence type="inferred from homology"/>
<dbReference type="InterPro" id="IPR040079">
    <property type="entry name" value="Glutathione_S-Trfase"/>
</dbReference>
<reference evidence="8 9" key="1">
    <citation type="journal article" date="2010" name="Nat. Biotechnol.">
        <title>Genome sequence of the model mushroom Schizophyllum commune.</title>
        <authorList>
            <person name="Ohm R.A."/>
            <person name="de Jong J.F."/>
            <person name="Lugones L.G."/>
            <person name="Aerts A."/>
            <person name="Kothe E."/>
            <person name="Stajich J.E."/>
            <person name="de Vries R.P."/>
            <person name="Record E."/>
            <person name="Levasseur A."/>
            <person name="Baker S.E."/>
            <person name="Bartholomew K.A."/>
            <person name="Coutinho P.M."/>
            <person name="Erdmann S."/>
            <person name="Fowler T.J."/>
            <person name="Gathman A.C."/>
            <person name="Lombard V."/>
            <person name="Henrissat B."/>
            <person name="Knabe N."/>
            <person name="Kuees U."/>
            <person name="Lilly W.W."/>
            <person name="Lindquist E."/>
            <person name="Lucas S."/>
            <person name="Magnuson J.K."/>
            <person name="Piumi F."/>
            <person name="Raudaskoski M."/>
            <person name="Salamov A."/>
            <person name="Schmutz J."/>
            <person name="Schwarze F.W.M.R."/>
            <person name="vanKuyk P.A."/>
            <person name="Horton J.S."/>
            <person name="Grigoriev I.V."/>
            <person name="Woesten H.A.B."/>
        </authorList>
    </citation>
    <scope>NUCLEOTIDE SEQUENCE [LARGE SCALE GENOMIC DNA]</scope>
    <source>
        <strain evidence="9">H4-8 / FGSC 9210</strain>
    </source>
</reference>
<dbReference type="GO" id="GO:0006749">
    <property type="term" value="P:glutathione metabolic process"/>
    <property type="evidence" value="ECO:0007669"/>
    <property type="project" value="TreeGrafter"/>
</dbReference>
<dbReference type="GO" id="GO:0043295">
    <property type="term" value="F:glutathione binding"/>
    <property type="evidence" value="ECO:0007669"/>
    <property type="project" value="TreeGrafter"/>
</dbReference>
<dbReference type="PANTHER" id="PTHR43900">
    <property type="entry name" value="GLUTATHIONE S-TRANSFERASE RHO"/>
    <property type="match status" value="1"/>
</dbReference>
<dbReference type="VEuPathDB" id="FungiDB:SCHCODRAFT_02642617"/>
<evidence type="ECO:0000256" key="1">
    <source>
        <dbReference type="ARBA" id="ARBA00010128"/>
    </source>
</evidence>
<dbReference type="FunFam" id="3.40.30.10:FF:000039">
    <property type="entry name" value="Glutathione S-transferase domain"/>
    <property type="match status" value="1"/>
</dbReference>
<dbReference type="EMBL" id="GL377313">
    <property type="protein sequence ID" value="EFI92167.1"/>
    <property type="molecule type" value="Genomic_DNA"/>
</dbReference>
<evidence type="ECO:0000256" key="5">
    <source>
        <dbReference type="ARBA" id="ARBA00053259"/>
    </source>
</evidence>
<sequence length="220" mass="25374">MVLELYGSDLSTTTPVVALVLHELSVPFKYVQVDMLRDEQKDPDFVAKQPFGCVPYIDDNGFILYESRAICRYLCRKYADRGGRALYPDPADDLEGFSLVEQGISIESAAFDPIVRFMFWERVYKPMRGIQGSEVIFEEARRILNENLDVYDKILGKQRYMAGDTFTLADLFHIPYATRLLPQVQYDCMETRPNVARWYQELTARPSWQANKDGVKEIAS</sequence>
<dbReference type="GeneID" id="9593808"/>
<dbReference type="InParanoid" id="D8QI41"/>
<feature type="domain" description="GST N-terminal" evidence="6">
    <location>
        <begin position="1"/>
        <end position="82"/>
    </location>
</feature>
<dbReference type="AlphaFoldDB" id="D8QI41"/>
<dbReference type="InterPro" id="IPR036249">
    <property type="entry name" value="Thioredoxin-like_sf"/>
</dbReference>
<dbReference type="PROSITE" id="PS50405">
    <property type="entry name" value="GST_CTER"/>
    <property type="match status" value="1"/>
</dbReference>
<dbReference type="InterPro" id="IPR036282">
    <property type="entry name" value="Glutathione-S-Trfase_C_sf"/>
</dbReference>
<dbReference type="PROSITE" id="PS50404">
    <property type="entry name" value="GST_NTER"/>
    <property type="match status" value="1"/>
</dbReference>
<keyword evidence="3" id="KW-0808">Transferase</keyword>
<dbReference type="PANTHER" id="PTHR43900:SF3">
    <property type="entry name" value="GLUTATHIONE S-TRANSFERASE RHO"/>
    <property type="match status" value="1"/>
</dbReference>
<dbReference type="Gene3D" id="3.40.30.10">
    <property type="entry name" value="Glutaredoxin"/>
    <property type="match status" value="1"/>
</dbReference>
<dbReference type="SFLD" id="SFLDG00358">
    <property type="entry name" value="Main_(cytGST)"/>
    <property type="match status" value="1"/>
</dbReference>
<gene>
    <name evidence="8" type="ORF">SCHCODRAFT_61323</name>
</gene>
<dbReference type="InterPro" id="IPR010987">
    <property type="entry name" value="Glutathione-S-Trfase_C-like"/>
</dbReference>
<dbReference type="FunCoup" id="D8QI41">
    <property type="interactions" value="121"/>
</dbReference>
<evidence type="ECO:0000256" key="3">
    <source>
        <dbReference type="ARBA" id="ARBA00022679"/>
    </source>
</evidence>
<dbReference type="KEGG" id="scm:SCHCO_02642617"/>
<dbReference type="GO" id="GO:0004364">
    <property type="term" value="F:glutathione transferase activity"/>
    <property type="evidence" value="ECO:0007669"/>
    <property type="project" value="UniProtKB-EC"/>
</dbReference>
<dbReference type="Pfam" id="PF13417">
    <property type="entry name" value="GST_N_3"/>
    <property type="match status" value="1"/>
</dbReference>
<dbReference type="HOGENOM" id="CLU_011226_5_1_1"/>
<name>D8QI41_SCHCM</name>
<dbReference type="GO" id="GO:0009636">
    <property type="term" value="P:response to toxic substance"/>
    <property type="evidence" value="ECO:0007669"/>
    <property type="project" value="UniProtKB-ARBA"/>
</dbReference>
<dbReference type="FunFam" id="1.20.1050.10:FF:000004">
    <property type="entry name" value="Glutathione S-transferase F2"/>
    <property type="match status" value="1"/>
</dbReference>
<dbReference type="InterPro" id="IPR004046">
    <property type="entry name" value="GST_C"/>
</dbReference>
<dbReference type="SFLD" id="SFLDG01154">
    <property type="entry name" value="Main.5:_Phi-like"/>
    <property type="match status" value="1"/>
</dbReference>
<dbReference type="Gene3D" id="1.20.1050.10">
    <property type="match status" value="1"/>
</dbReference>
<evidence type="ECO:0000256" key="4">
    <source>
        <dbReference type="ARBA" id="ARBA00047960"/>
    </source>
</evidence>
<dbReference type="OrthoDB" id="249703at2759"/>
<dbReference type="GO" id="GO:0005737">
    <property type="term" value="C:cytoplasm"/>
    <property type="evidence" value="ECO:0007669"/>
    <property type="project" value="TreeGrafter"/>
</dbReference>
<dbReference type="STRING" id="578458.D8QI41"/>
<comment type="function">
    <text evidence="5">May be involved in the conjugation of reduced glutathione to a wide number of exogenous and endogenous hydrophobic electrophiles and have a detoxification role against certain herbicides.</text>
</comment>
<evidence type="ECO:0000313" key="9">
    <source>
        <dbReference type="Proteomes" id="UP000007431"/>
    </source>
</evidence>
<dbReference type="eggNOG" id="KOG0867">
    <property type="taxonomic scope" value="Eukaryota"/>
</dbReference>
<dbReference type="Proteomes" id="UP000007431">
    <property type="component" value="Unassembled WGS sequence"/>
</dbReference>
<dbReference type="SUPFAM" id="SSF52833">
    <property type="entry name" value="Thioredoxin-like"/>
    <property type="match status" value="1"/>
</dbReference>
<accession>D8QI41</accession>
<dbReference type="InterPro" id="IPR004045">
    <property type="entry name" value="Glutathione_S-Trfase_N"/>
</dbReference>
<dbReference type="SUPFAM" id="SSF47616">
    <property type="entry name" value="GST C-terminal domain-like"/>
    <property type="match status" value="1"/>
</dbReference>
<dbReference type="SFLD" id="SFLDS00019">
    <property type="entry name" value="Glutathione_Transferase_(cytos"/>
    <property type="match status" value="1"/>
</dbReference>
<evidence type="ECO:0000259" key="6">
    <source>
        <dbReference type="PROSITE" id="PS50404"/>
    </source>
</evidence>
<dbReference type="EC" id="2.5.1.18" evidence="2"/>
<evidence type="ECO:0000256" key="2">
    <source>
        <dbReference type="ARBA" id="ARBA00012452"/>
    </source>
</evidence>
<organism evidence="9">
    <name type="scientific">Schizophyllum commune (strain H4-8 / FGSC 9210)</name>
    <name type="common">Split gill fungus</name>
    <dbReference type="NCBI Taxonomy" id="578458"/>
    <lineage>
        <taxon>Eukaryota</taxon>
        <taxon>Fungi</taxon>
        <taxon>Dikarya</taxon>
        <taxon>Basidiomycota</taxon>
        <taxon>Agaricomycotina</taxon>
        <taxon>Agaricomycetes</taxon>
        <taxon>Agaricomycetidae</taxon>
        <taxon>Agaricales</taxon>
        <taxon>Schizophyllaceae</taxon>
        <taxon>Schizophyllum</taxon>
    </lineage>
</organism>
<feature type="domain" description="GST C-terminal" evidence="7">
    <location>
        <begin position="93"/>
        <end position="220"/>
    </location>
</feature>
<comment type="catalytic activity">
    <reaction evidence="4">
        <text>RX + glutathione = an S-substituted glutathione + a halide anion + H(+)</text>
        <dbReference type="Rhea" id="RHEA:16437"/>
        <dbReference type="ChEBI" id="CHEBI:15378"/>
        <dbReference type="ChEBI" id="CHEBI:16042"/>
        <dbReference type="ChEBI" id="CHEBI:17792"/>
        <dbReference type="ChEBI" id="CHEBI:57925"/>
        <dbReference type="ChEBI" id="CHEBI:90779"/>
        <dbReference type="EC" id="2.5.1.18"/>
    </reaction>
</comment>
<evidence type="ECO:0000259" key="7">
    <source>
        <dbReference type="PROSITE" id="PS50405"/>
    </source>
</evidence>
<dbReference type="OMA" id="QKVVWCA"/>
<dbReference type="Pfam" id="PF00043">
    <property type="entry name" value="GST_C"/>
    <property type="match status" value="1"/>
</dbReference>
<keyword evidence="9" id="KW-1185">Reference proteome</keyword>
<dbReference type="RefSeq" id="XP_003027070.1">
    <property type="nucleotide sequence ID" value="XM_003027024.1"/>
</dbReference>
<protein>
    <recommendedName>
        <fullName evidence="2">glutathione transferase</fullName>
        <ecNumber evidence="2">2.5.1.18</ecNumber>
    </recommendedName>
</protein>